<evidence type="ECO:0000256" key="7">
    <source>
        <dbReference type="ARBA" id="ARBA00033000"/>
    </source>
</evidence>
<keyword evidence="9" id="KW-0732">Signal</keyword>
<accession>A0A7V1CWJ0</accession>
<dbReference type="GO" id="GO:0030247">
    <property type="term" value="F:polysaccharide binding"/>
    <property type="evidence" value="ECO:0007669"/>
    <property type="project" value="InterPro"/>
</dbReference>
<proteinExistence type="inferred from homology"/>
<sequence>MRNIILLVLAICSAAAFAKAPSQVELDTLAQQLSIKYELLSAKPDTCPAPHQTQCYLSRLTFSTPVDVASRQWSIYFSQLMPIYSTDSSQFTITHINGDLHQIKPTSAFAGLKANTPISIEFYSQESQITRAEFMPNYMLASAGLISRVISSTQTTIDPDTKLELQPYLAPFLTYEQLQTSNDDATPWMDAEYLYENEFRPTLNTPPLSLIPKPVALTLLLGEAVDLSQGLNLQLANDIDQVQLTAAIARLARFGIKQHSQGIKTTLNLDLAADNPEAYTLKIQHEQITISATSSAGIFYALQSIAGLVSLDNLTIPALNITDAPRYEFRGMHIDIARNFRSKTFILNTIEQMAAYKLNKLHLHLADDEGWRLAINDLPELTEVGAKRCLDLTEQRCLLPQLGAGLNSQSAVNGYYSQHDYIEILKYAQAHFIEVIPSLDMPGHSRAAIVAMEARFNRLIAQGKSAQARQYRLIEPADKTQYSSIQHYNDNTLNVCLDSTYQFIDKVLDEVNTLHVQAGVPLKTYHIGADETAGAWVDSPSCRRLQNQQPALHSFNGYFIEKVSAMVAKKGFKVAGWSDGMSDVTLKSMPANVQSNAWATLSDGGHEVAHRHANQGWDVVLSSPDVTYFDFPYQSHPQEPGNHWASRAIDSKKVFEFMPDNLPAHAEIWRSVNNHHYSADDRKTMRTKPFIGLQGHLWSELIRSDRQAEYMLYPRLLALAERAWHKAPWELEYNKKGVKYDQNSEHFNTNLKQQRAADWQRFAALVGFKEFAKLEQAGRFYRLPSVAAKQHSEGLDAFTLYPGIVIEYQNSLGNWLIYADENKATNVQQVRTLSQSGIRKGRSLTLK</sequence>
<reference evidence="11" key="1">
    <citation type="journal article" date="2020" name="mSystems">
        <title>Genome- and Community-Level Interaction Insights into Carbon Utilization and Element Cycling Functions of Hydrothermarchaeota in Hydrothermal Sediment.</title>
        <authorList>
            <person name="Zhou Z."/>
            <person name="Liu Y."/>
            <person name="Xu W."/>
            <person name="Pan J."/>
            <person name="Luo Z.H."/>
            <person name="Li M."/>
        </authorList>
    </citation>
    <scope>NUCLEOTIDE SEQUENCE [LARGE SCALE GENOMIC DNA]</scope>
    <source>
        <strain evidence="11">HyVt-346</strain>
    </source>
</reference>
<dbReference type="GO" id="GO:0016020">
    <property type="term" value="C:membrane"/>
    <property type="evidence" value="ECO:0007669"/>
    <property type="project" value="TreeGrafter"/>
</dbReference>
<dbReference type="InterPro" id="IPR015882">
    <property type="entry name" value="HEX_bac_N"/>
</dbReference>
<feature type="signal peptide" evidence="9">
    <location>
        <begin position="1"/>
        <end position="18"/>
    </location>
</feature>
<dbReference type="InterPro" id="IPR004866">
    <property type="entry name" value="CHB/HEX_N_dom"/>
</dbReference>
<dbReference type="InterPro" id="IPR015883">
    <property type="entry name" value="Glyco_hydro_20_cat"/>
</dbReference>
<dbReference type="InterPro" id="IPR025705">
    <property type="entry name" value="Beta_hexosaminidase_sua/sub"/>
</dbReference>
<name>A0A7V1CWJ0_9GAMM</name>
<dbReference type="Gene3D" id="3.20.20.80">
    <property type="entry name" value="Glycosidases"/>
    <property type="match status" value="1"/>
</dbReference>
<dbReference type="EMBL" id="DRGM01000044">
    <property type="protein sequence ID" value="HEA15567.1"/>
    <property type="molecule type" value="Genomic_DNA"/>
</dbReference>
<dbReference type="InterPro" id="IPR014756">
    <property type="entry name" value="Ig_E-set"/>
</dbReference>
<dbReference type="InterPro" id="IPR008965">
    <property type="entry name" value="CBM2/CBM3_carb-bd_dom_sf"/>
</dbReference>
<dbReference type="InterPro" id="IPR029018">
    <property type="entry name" value="Hex-like_dom2"/>
</dbReference>
<organism evidence="11">
    <name type="scientific">Pseudoalteromonas prydzensis</name>
    <dbReference type="NCBI Taxonomy" id="182141"/>
    <lineage>
        <taxon>Bacteria</taxon>
        <taxon>Pseudomonadati</taxon>
        <taxon>Pseudomonadota</taxon>
        <taxon>Gammaproteobacteria</taxon>
        <taxon>Alteromonadales</taxon>
        <taxon>Pseudoalteromonadaceae</taxon>
        <taxon>Pseudoalteromonas</taxon>
    </lineage>
</organism>
<dbReference type="SUPFAM" id="SSF81296">
    <property type="entry name" value="E set domains"/>
    <property type="match status" value="1"/>
</dbReference>
<feature type="chain" id="PRO_5030544494" description="beta-N-acetylhexosaminidase" evidence="9">
    <location>
        <begin position="19"/>
        <end position="847"/>
    </location>
</feature>
<evidence type="ECO:0000256" key="1">
    <source>
        <dbReference type="ARBA" id="ARBA00001231"/>
    </source>
</evidence>
<dbReference type="CDD" id="cd06569">
    <property type="entry name" value="GH20_Sm-chitobiase-like"/>
    <property type="match status" value="1"/>
</dbReference>
<dbReference type="SMART" id="SM01081">
    <property type="entry name" value="CHB_HEX"/>
    <property type="match status" value="1"/>
</dbReference>
<dbReference type="PRINTS" id="PR00738">
    <property type="entry name" value="GLHYDRLASE20"/>
</dbReference>
<dbReference type="GO" id="GO:0005975">
    <property type="term" value="P:carbohydrate metabolic process"/>
    <property type="evidence" value="ECO:0007669"/>
    <property type="project" value="InterPro"/>
</dbReference>
<keyword evidence="4" id="KW-0378">Hydrolase</keyword>
<dbReference type="GO" id="GO:0030203">
    <property type="term" value="P:glycosaminoglycan metabolic process"/>
    <property type="evidence" value="ECO:0007669"/>
    <property type="project" value="TreeGrafter"/>
</dbReference>
<dbReference type="PANTHER" id="PTHR22600">
    <property type="entry name" value="BETA-HEXOSAMINIDASE"/>
    <property type="match status" value="1"/>
</dbReference>
<dbReference type="SUPFAM" id="SSF49384">
    <property type="entry name" value="Carbohydrate-binding domain"/>
    <property type="match status" value="1"/>
</dbReference>
<dbReference type="Pfam" id="PF03173">
    <property type="entry name" value="CHB_HEX"/>
    <property type="match status" value="1"/>
</dbReference>
<dbReference type="SUPFAM" id="SSF55545">
    <property type="entry name" value="beta-N-acetylhexosaminidase-like domain"/>
    <property type="match status" value="1"/>
</dbReference>
<dbReference type="Pfam" id="PF00728">
    <property type="entry name" value="Glyco_hydro_20"/>
    <property type="match status" value="1"/>
</dbReference>
<dbReference type="Pfam" id="PF03174">
    <property type="entry name" value="CHB_HEX_C"/>
    <property type="match status" value="1"/>
</dbReference>
<dbReference type="EC" id="3.2.1.52" evidence="3"/>
<dbReference type="GO" id="GO:0004563">
    <property type="term" value="F:beta-N-acetylhexosaminidase activity"/>
    <property type="evidence" value="ECO:0007669"/>
    <property type="project" value="UniProtKB-EC"/>
</dbReference>
<feature type="active site" description="Proton donor" evidence="8">
    <location>
        <position position="531"/>
    </location>
</feature>
<dbReference type="Gene3D" id="2.60.40.290">
    <property type="match status" value="1"/>
</dbReference>
<dbReference type="InterPro" id="IPR004867">
    <property type="entry name" value="CHB_C_dom"/>
</dbReference>
<evidence type="ECO:0000313" key="11">
    <source>
        <dbReference type="EMBL" id="HEA15567.1"/>
    </source>
</evidence>
<comment type="similarity">
    <text evidence="2">Belongs to the glycosyl hydrolase 20 family.</text>
</comment>
<dbReference type="Pfam" id="PF02838">
    <property type="entry name" value="Glyco_hydro_20b"/>
    <property type="match status" value="1"/>
</dbReference>
<evidence type="ECO:0000256" key="2">
    <source>
        <dbReference type="ARBA" id="ARBA00006285"/>
    </source>
</evidence>
<evidence type="ECO:0000256" key="4">
    <source>
        <dbReference type="ARBA" id="ARBA00022801"/>
    </source>
</evidence>
<dbReference type="Proteomes" id="UP000886188">
    <property type="component" value="Unassembled WGS sequence"/>
</dbReference>
<evidence type="ECO:0000256" key="8">
    <source>
        <dbReference type="PIRSR" id="PIRSR625705-1"/>
    </source>
</evidence>
<evidence type="ECO:0000256" key="6">
    <source>
        <dbReference type="ARBA" id="ARBA00030512"/>
    </source>
</evidence>
<evidence type="ECO:0000256" key="5">
    <source>
        <dbReference type="ARBA" id="ARBA00023295"/>
    </source>
</evidence>
<dbReference type="InterPro" id="IPR017853">
    <property type="entry name" value="GH"/>
</dbReference>
<dbReference type="PANTHER" id="PTHR22600:SF57">
    <property type="entry name" value="BETA-N-ACETYLHEXOSAMINIDASE"/>
    <property type="match status" value="1"/>
</dbReference>
<dbReference type="RefSeq" id="WP_304179657.1">
    <property type="nucleotide sequence ID" value="NZ_DRGM01000044.1"/>
</dbReference>
<comment type="catalytic activity">
    <reaction evidence="1">
        <text>Hydrolysis of terminal non-reducing N-acetyl-D-hexosamine residues in N-acetyl-beta-D-hexosaminides.</text>
        <dbReference type="EC" id="3.2.1.52"/>
    </reaction>
</comment>
<protein>
    <recommendedName>
        <fullName evidence="3">beta-N-acetylhexosaminidase</fullName>
        <ecNumber evidence="3">3.2.1.52</ecNumber>
    </recommendedName>
    <alternativeName>
        <fullName evidence="6">Beta-N-acetylhexosaminidase</fullName>
    </alternativeName>
    <alternativeName>
        <fullName evidence="7">N-acetyl-beta-glucosaminidase</fullName>
    </alternativeName>
</protein>
<gene>
    <name evidence="11" type="ORF">ENH88_03785</name>
</gene>
<dbReference type="InterPro" id="IPR012291">
    <property type="entry name" value="CBM2_carb-bd_dom_sf"/>
</dbReference>
<evidence type="ECO:0000256" key="9">
    <source>
        <dbReference type="SAM" id="SignalP"/>
    </source>
</evidence>
<comment type="caution">
    <text evidence="11">The sequence shown here is derived from an EMBL/GenBank/DDBJ whole genome shotgun (WGS) entry which is preliminary data.</text>
</comment>
<keyword evidence="5" id="KW-0326">Glycosidase</keyword>
<dbReference type="Gene3D" id="3.30.379.10">
    <property type="entry name" value="Chitobiase/beta-hexosaminidase domain 2-like"/>
    <property type="match status" value="1"/>
</dbReference>
<dbReference type="SUPFAM" id="SSF51445">
    <property type="entry name" value="(Trans)glycosidases"/>
    <property type="match status" value="1"/>
</dbReference>
<evidence type="ECO:0000256" key="3">
    <source>
        <dbReference type="ARBA" id="ARBA00012663"/>
    </source>
</evidence>
<evidence type="ECO:0000259" key="10">
    <source>
        <dbReference type="SMART" id="SM01081"/>
    </source>
</evidence>
<dbReference type="AlphaFoldDB" id="A0A7V1CWJ0"/>
<feature type="domain" description="Chitobiase/beta-hexosaminidases N-terminal" evidence="10">
    <location>
        <begin position="31"/>
        <end position="193"/>
    </location>
</feature>